<sequence>MIWVSADDVIALHSKIIKKTGGIDGVRDRSGLEAAVAAPLQSFGGEDFYPTTIDKIARLGYGLAANHSFIDGNKRIGALMTQLLLQWNGYRLVLNRGELADMFIAIADGSAGEIELLDWINKRIHR</sequence>
<dbReference type="EMBL" id="MNTG01000016">
    <property type="protein sequence ID" value="OLA38479.1"/>
    <property type="molecule type" value="Genomic_DNA"/>
</dbReference>
<protein>
    <recommendedName>
        <fullName evidence="1">Fido domain-containing protein</fullName>
    </recommendedName>
</protein>
<dbReference type="InterPro" id="IPR003812">
    <property type="entry name" value="Fido"/>
</dbReference>
<proteinExistence type="predicted"/>
<evidence type="ECO:0000259" key="1">
    <source>
        <dbReference type="PROSITE" id="PS51459"/>
    </source>
</evidence>
<dbReference type="RefSeq" id="WP_303679522.1">
    <property type="nucleotide sequence ID" value="NZ_JAYANJ010000184.1"/>
</dbReference>
<dbReference type="NCBIfam" id="TIGR01550">
    <property type="entry name" value="DOC_P1"/>
    <property type="match status" value="1"/>
</dbReference>
<dbReference type="InterPro" id="IPR036597">
    <property type="entry name" value="Fido-like_dom_sf"/>
</dbReference>
<gene>
    <name evidence="2" type="ORF">BHW43_03420</name>
</gene>
<dbReference type="InterPro" id="IPR006440">
    <property type="entry name" value="Doc"/>
</dbReference>
<dbReference type="PIRSF" id="PIRSF018297">
    <property type="entry name" value="Doc"/>
    <property type="match status" value="1"/>
</dbReference>
<evidence type="ECO:0000313" key="2">
    <source>
        <dbReference type="EMBL" id="OLA38479.1"/>
    </source>
</evidence>
<dbReference type="PROSITE" id="PS51459">
    <property type="entry name" value="FIDO"/>
    <property type="match status" value="1"/>
</dbReference>
<comment type="caution">
    <text evidence="2">The sequence shown here is derived from an EMBL/GenBank/DDBJ whole genome shotgun (WGS) entry which is preliminary data.</text>
</comment>
<reference evidence="2 3" key="1">
    <citation type="journal article" date="2016" name="Nat. Biotechnol.">
        <title>Measurement of bacterial replication rates in microbial communities.</title>
        <authorList>
            <person name="Brown C.T."/>
            <person name="Olm M.R."/>
            <person name="Thomas B.C."/>
            <person name="Banfield J.F."/>
        </authorList>
    </citation>
    <scope>NUCLEOTIDE SEQUENCE [LARGE SCALE GENOMIC DNA]</scope>
    <source>
        <strain evidence="2">46_33</strain>
    </source>
</reference>
<feature type="domain" description="Fido" evidence="1">
    <location>
        <begin position="4"/>
        <end position="122"/>
    </location>
</feature>
<dbReference type="PANTHER" id="PTHR39426:SF1">
    <property type="entry name" value="HOMOLOGY TO DEATH-ON-CURING PROTEIN OF PHAGE P1"/>
    <property type="match status" value="1"/>
</dbReference>
<dbReference type="Pfam" id="PF02661">
    <property type="entry name" value="Fic"/>
    <property type="match status" value="1"/>
</dbReference>
<dbReference type="Gene3D" id="1.20.120.1870">
    <property type="entry name" value="Fic/DOC protein, Fido domain"/>
    <property type="match status" value="1"/>
</dbReference>
<dbReference type="GO" id="GO:0016301">
    <property type="term" value="F:kinase activity"/>
    <property type="evidence" value="ECO:0007669"/>
    <property type="project" value="InterPro"/>
</dbReference>
<dbReference type="Proteomes" id="UP000186777">
    <property type="component" value="Unassembled WGS sequence"/>
</dbReference>
<evidence type="ECO:0000313" key="3">
    <source>
        <dbReference type="Proteomes" id="UP000186777"/>
    </source>
</evidence>
<dbReference type="SUPFAM" id="SSF140931">
    <property type="entry name" value="Fic-like"/>
    <property type="match status" value="1"/>
</dbReference>
<accession>A0A1Q6R804</accession>
<dbReference type="AlphaFoldDB" id="A0A1Q6R804"/>
<dbReference type="PANTHER" id="PTHR39426">
    <property type="entry name" value="HOMOLOGY TO DEATH-ON-CURING PROTEIN OF PHAGE P1"/>
    <property type="match status" value="1"/>
</dbReference>
<organism evidence="2 3">
    <name type="scientific">Phascolarctobacterium succinatutens</name>
    <dbReference type="NCBI Taxonomy" id="626940"/>
    <lineage>
        <taxon>Bacteria</taxon>
        <taxon>Bacillati</taxon>
        <taxon>Bacillota</taxon>
        <taxon>Negativicutes</taxon>
        <taxon>Acidaminococcales</taxon>
        <taxon>Acidaminococcaceae</taxon>
        <taxon>Phascolarctobacterium</taxon>
    </lineage>
</organism>
<name>A0A1Q6R804_9FIRM</name>
<dbReference type="InterPro" id="IPR053737">
    <property type="entry name" value="Type_II_TA_Toxin"/>
</dbReference>